<dbReference type="RefSeq" id="WP_015426006.1">
    <property type="nucleotide sequence ID" value="NZ_JAGRPZ010000014.1"/>
</dbReference>
<protein>
    <submittedName>
        <fullName evidence="2">Uncharacterized protein</fullName>
    </submittedName>
</protein>
<evidence type="ECO:0000313" key="3">
    <source>
        <dbReference type="Proteomes" id="UP000234865"/>
    </source>
</evidence>
<dbReference type="EMBL" id="PKRZ01000001">
    <property type="protein sequence ID" value="PLW60651.1"/>
    <property type="molecule type" value="Genomic_DNA"/>
</dbReference>
<name>A0A2N5WEH9_LACLL</name>
<dbReference type="Proteomes" id="UP000234865">
    <property type="component" value="Unassembled WGS sequence"/>
</dbReference>
<feature type="transmembrane region" description="Helical" evidence="1">
    <location>
        <begin position="82"/>
        <end position="105"/>
    </location>
</feature>
<organism evidence="2 3">
    <name type="scientific">Lactococcus lactis subsp. lactis</name>
    <name type="common">Streptococcus lactis</name>
    <dbReference type="NCBI Taxonomy" id="1360"/>
    <lineage>
        <taxon>Bacteria</taxon>
        <taxon>Bacillati</taxon>
        <taxon>Bacillota</taxon>
        <taxon>Bacilli</taxon>
        <taxon>Lactobacillales</taxon>
        <taxon>Streptococcaceae</taxon>
        <taxon>Lactococcus</taxon>
    </lineage>
</organism>
<dbReference type="AlphaFoldDB" id="A0A2N5WEH9"/>
<proteinExistence type="predicted"/>
<sequence length="158" mass="18686">MKTKLIKKWYLLVLFFIWIGTMFLPSTVNQEKLDTVFYISKSREDFFYLLINQIPYDTIVLILMISLSVFYTLKNHYFGKYFAFASLTLYISVFIIRIPLSFIFVKPFEINSAYGGLSRFWAFYGSGYVMTSILGLIFLFSLLYYALFQLRDKSDNKS</sequence>
<keyword evidence="1" id="KW-0472">Membrane</keyword>
<comment type="caution">
    <text evidence="2">The sequence shown here is derived from an EMBL/GenBank/DDBJ whole genome shotgun (WGS) entry which is preliminary data.</text>
</comment>
<feature type="transmembrane region" description="Helical" evidence="1">
    <location>
        <begin position="46"/>
        <end position="70"/>
    </location>
</feature>
<reference evidence="3" key="1">
    <citation type="submission" date="2016-08" db="EMBL/GenBank/DDBJ databases">
        <title>Comparative genomics of Lactococcus lactis strain WFLU12 isolated from the gastrointestinal tract of wild olive flounder (Paralichythys olivaceus).</title>
        <authorList>
            <person name="Nguyen T.L."/>
            <person name="Kim D.-H."/>
        </authorList>
    </citation>
    <scope>NUCLEOTIDE SEQUENCE [LARGE SCALE GENOMIC DNA]</scope>
    <source>
        <strain evidence="3">WFLU12</strain>
    </source>
</reference>
<evidence type="ECO:0000256" key="1">
    <source>
        <dbReference type="SAM" id="Phobius"/>
    </source>
</evidence>
<keyword evidence="1" id="KW-1133">Transmembrane helix</keyword>
<feature type="transmembrane region" description="Helical" evidence="1">
    <location>
        <begin position="125"/>
        <end position="148"/>
    </location>
</feature>
<keyword evidence="1" id="KW-0812">Transmembrane</keyword>
<accession>A0A2N5WEH9</accession>
<gene>
    <name evidence="2" type="ORF">CYU10_001686</name>
</gene>
<feature type="transmembrane region" description="Helical" evidence="1">
    <location>
        <begin position="9"/>
        <end position="26"/>
    </location>
</feature>
<evidence type="ECO:0000313" key="2">
    <source>
        <dbReference type="EMBL" id="PLW60651.1"/>
    </source>
</evidence>